<dbReference type="InterPro" id="IPR005750">
    <property type="entry name" value="UDP_GlcNAc_COvinyl_MurA"/>
</dbReference>
<protein>
    <recommendedName>
        <fullName evidence="12">UDP-N-acetylglucosamine 1-carboxyvinyltransferase</fullName>
        <ecNumber evidence="12">2.5.1.7</ecNumber>
    </recommendedName>
    <alternativeName>
        <fullName evidence="12">Enoylpyruvate transferase</fullName>
    </alternativeName>
    <alternativeName>
        <fullName evidence="12">UDP-N-acetylglucosamine enolpyruvyl transferase</fullName>
        <shortName evidence="12">EPT</shortName>
    </alternativeName>
</protein>
<dbReference type="Proteomes" id="UP000176501">
    <property type="component" value="Unassembled WGS sequence"/>
</dbReference>
<dbReference type="EMBL" id="MGFE01000011">
    <property type="protein sequence ID" value="OGL99049.1"/>
    <property type="molecule type" value="Genomic_DNA"/>
</dbReference>
<evidence type="ECO:0000256" key="12">
    <source>
        <dbReference type="HAMAP-Rule" id="MF_00111"/>
    </source>
</evidence>
<dbReference type="GO" id="GO:0005737">
    <property type="term" value="C:cytoplasm"/>
    <property type="evidence" value="ECO:0007669"/>
    <property type="project" value="UniProtKB-SubCell"/>
</dbReference>
<gene>
    <name evidence="12" type="primary">murA</name>
    <name evidence="14" type="ORF">A2304_02795</name>
</gene>
<accession>A0A1F7W8F9</accession>
<feature type="binding site" evidence="12">
    <location>
        <position position="93"/>
    </location>
    <ligand>
        <name>UDP-N-acetyl-alpha-D-glucosamine</name>
        <dbReference type="ChEBI" id="CHEBI:57705"/>
    </ligand>
</feature>
<dbReference type="UniPathway" id="UPA00219"/>
<comment type="similarity">
    <text evidence="10 12">Belongs to the EPSP synthase family. MurA subfamily.</text>
</comment>
<dbReference type="GO" id="GO:0071555">
    <property type="term" value="P:cell wall organization"/>
    <property type="evidence" value="ECO:0007669"/>
    <property type="project" value="UniProtKB-KW"/>
</dbReference>
<dbReference type="NCBIfam" id="TIGR01072">
    <property type="entry name" value="murA"/>
    <property type="match status" value="1"/>
</dbReference>
<dbReference type="GO" id="GO:0051301">
    <property type="term" value="P:cell division"/>
    <property type="evidence" value="ECO:0007669"/>
    <property type="project" value="UniProtKB-KW"/>
</dbReference>
<evidence type="ECO:0000256" key="1">
    <source>
        <dbReference type="ARBA" id="ARBA00004496"/>
    </source>
</evidence>
<evidence type="ECO:0000256" key="4">
    <source>
        <dbReference type="ARBA" id="ARBA00022618"/>
    </source>
</evidence>
<evidence type="ECO:0000313" key="14">
    <source>
        <dbReference type="EMBL" id="OGL99049.1"/>
    </source>
</evidence>
<name>A0A1F7W8F9_9BACT</name>
<comment type="subcellular location">
    <subcellularLocation>
        <location evidence="1 12">Cytoplasm</location>
    </subcellularLocation>
</comment>
<evidence type="ECO:0000256" key="2">
    <source>
        <dbReference type="ARBA" id="ARBA00004752"/>
    </source>
</evidence>
<dbReference type="InterPro" id="IPR036968">
    <property type="entry name" value="Enolpyruvate_Tfrase_sf"/>
</dbReference>
<dbReference type="EC" id="2.5.1.7" evidence="12"/>
<evidence type="ECO:0000256" key="3">
    <source>
        <dbReference type="ARBA" id="ARBA00022490"/>
    </source>
</evidence>
<reference evidence="14 15" key="1">
    <citation type="journal article" date="2016" name="Nat. Commun.">
        <title>Thousands of microbial genomes shed light on interconnected biogeochemical processes in an aquifer system.</title>
        <authorList>
            <person name="Anantharaman K."/>
            <person name="Brown C.T."/>
            <person name="Hug L.A."/>
            <person name="Sharon I."/>
            <person name="Castelle C.J."/>
            <person name="Probst A.J."/>
            <person name="Thomas B.C."/>
            <person name="Singh A."/>
            <person name="Wilkins M.J."/>
            <person name="Karaoz U."/>
            <person name="Brodie E.L."/>
            <person name="Williams K.H."/>
            <person name="Hubbard S.S."/>
            <person name="Banfield J.F."/>
        </authorList>
    </citation>
    <scope>NUCLEOTIDE SEQUENCE [LARGE SCALE GENOMIC DNA]</scope>
</reference>
<dbReference type="SUPFAM" id="SSF55205">
    <property type="entry name" value="EPT/RTPC-like"/>
    <property type="match status" value="1"/>
</dbReference>
<dbReference type="HAMAP" id="MF_00111">
    <property type="entry name" value="MurA"/>
    <property type="match status" value="1"/>
</dbReference>
<proteinExistence type="inferred from homology"/>
<keyword evidence="7 12" id="KW-0573">Peptidoglycan synthesis</keyword>
<feature type="binding site" evidence="12">
    <location>
        <position position="328"/>
    </location>
    <ligand>
        <name>UDP-N-acetyl-alpha-D-glucosamine</name>
        <dbReference type="ChEBI" id="CHEBI:57705"/>
    </ligand>
</feature>
<comment type="pathway">
    <text evidence="2 12">Cell wall biogenesis; peptidoglycan biosynthesis.</text>
</comment>
<feature type="active site" description="Proton donor" evidence="12">
    <location>
        <position position="117"/>
    </location>
</feature>
<keyword evidence="9 12" id="KW-0961">Cell wall biogenesis/degradation</keyword>
<dbReference type="GO" id="GO:0019277">
    <property type="term" value="P:UDP-N-acetylgalactosamine biosynthetic process"/>
    <property type="evidence" value="ECO:0007669"/>
    <property type="project" value="InterPro"/>
</dbReference>
<dbReference type="NCBIfam" id="NF006873">
    <property type="entry name" value="PRK09369.1"/>
    <property type="match status" value="1"/>
</dbReference>
<dbReference type="InterPro" id="IPR050068">
    <property type="entry name" value="MurA_subfamily"/>
</dbReference>
<keyword evidence="5 12" id="KW-0808">Transferase</keyword>
<keyword evidence="8 12" id="KW-0131">Cell cycle</keyword>
<evidence type="ECO:0000256" key="7">
    <source>
        <dbReference type="ARBA" id="ARBA00022984"/>
    </source>
</evidence>
<feature type="domain" description="Enolpyruvate transferase" evidence="13">
    <location>
        <begin position="7"/>
        <end position="423"/>
    </location>
</feature>
<dbReference type="GO" id="GO:0009252">
    <property type="term" value="P:peptidoglycan biosynthetic process"/>
    <property type="evidence" value="ECO:0007669"/>
    <property type="project" value="UniProtKB-UniRule"/>
</dbReference>
<dbReference type="PANTHER" id="PTHR43783">
    <property type="entry name" value="UDP-N-ACETYLGLUCOSAMINE 1-CARBOXYVINYLTRANSFERASE"/>
    <property type="match status" value="1"/>
</dbReference>
<dbReference type="Gene3D" id="3.65.10.10">
    <property type="entry name" value="Enolpyruvate transferase domain"/>
    <property type="match status" value="2"/>
</dbReference>
<dbReference type="PANTHER" id="PTHR43783:SF1">
    <property type="entry name" value="UDP-N-ACETYLGLUCOSAMINE 1-CARBOXYVINYLTRANSFERASE"/>
    <property type="match status" value="1"/>
</dbReference>
<dbReference type="InterPro" id="IPR001986">
    <property type="entry name" value="Enolpyruvate_Tfrase_dom"/>
</dbReference>
<comment type="caution">
    <text evidence="12">Lacks conserved residue(s) required for the propagation of feature annotation.</text>
</comment>
<evidence type="ECO:0000256" key="9">
    <source>
        <dbReference type="ARBA" id="ARBA00023316"/>
    </source>
</evidence>
<comment type="function">
    <text evidence="12">Cell wall formation. Adds enolpyruvyl to UDP-N-acetylglucosamine.</text>
</comment>
<dbReference type="CDD" id="cd01555">
    <property type="entry name" value="UdpNAET"/>
    <property type="match status" value="1"/>
</dbReference>
<feature type="binding site" evidence="12">
    <location>
        <begin position="23"/>
        <end position="24"/>
    </location>
    <ligand>
        <name>phosphoenolpyruvate</name>
        <dbReference type="ChEBI" id="CHEBI:58702"/>
    </ligand>
</feature>
<evidence type="ECO:0000256" key="8">
    <source>
        <dbReference type="ARBA" id="ARBA00023306"/>
    </source>
</evidence>
<evidence type="ECO:0000256" key="10">
    <source>
        <dbReference type="ARBA" id="ARBA00038367"/>
    </source>
</evidence>
<evidence type="ECO:0000259" key="13">
    <source>
        <dbReference type="Pfam" id="PF00275"/>
    </source>
</evidence>
<evidence type="ECO:0000256" key="6">
    <source>
        <dbReference type="ARBA" id="ARBA00022960"/>
    </source>
</evidence>
<comment type="catalytic activity">
    <reaction evidence="11 12">
        <text>phosphoenolpyruvate + UDP-N-acetyl-alpha-D-glucosamine = UDP-N-acetyl-3-O-(1-carboxyvinyl)-alpha-D-glucosamine + phosphate</text>
        <dbReference type="Rhea" id="RHEA:18681"/>
        <dbReference type="ChEBI" id="CHEBI:43474"/>
        <dbReference type="ChEBI" id="CHEBI:57705"/>
        <dbReference type="ChEBI" id="CHEBI:58702"/>
        <dbReference type="ChEBI" id="CHEBI:68483"/>
        <dbReference type="EC" id="2.5.1.7"/>
    </reaction>
</comment>
<sequence length="435" mass="46650">MPDTYRVTGGTPLKGSMEVGGAKNGASKMIIASLLTDEDVILKNVPRQRETAITEEIVITVGATATWEGEHQVRLRAPSVTSASVRALSEKNRISVLAIAPLLHRAGEAFVPPVGGDKIGQRPVNFHVDALTKMGATVEATADGFHATVNGRLHGALIDLPYPSVGATETALLAGVLAEGRTVIRNAAGEPEIKELIMMLQKMGAVIQINSGRSIDIIGVEKLHGCDMTVMPDRIEAASYASMALGTRGEIFVRGAQHEHLITFLNAVRKIGGDYDVQEDGIVFRANGALRGIELETDTHPGFMTDWQQPFLVALTQAKGTSIVHETVMEGRLGYTEALKKMGADVTLFTNCLGESPCRFKEQNYRHSAVVNGPTRLTATDLDVPDIRAGLALVIAALVAEGTSTLTNIHHLDRGYERLEEKLKGVGAKIERILG</sequence>
<keyword evidence="6 12" id="KW-0133">Cell shape</keyword>
<evidence type="ECO:0000256" key="11">
    <source>
        <dbReference type="ARBA" id="ARBA00047527"/>
    </source>
</evidence>
<keyword evidence="4 12" id="KW-0132">Cell division</keyword>
<dbReference type="GO" id="GO:0008360">
    <property type="term" value="P:regulation of cell shape"/>
    <property type="evidence" value="ECO:0007669"/>
    <property type="project" value="UniProtKB-KW"/>
</dbReference>
<dbReference type="InterPro" id="IPR013792">
    <property type="entry name" value="RNA3'P_cycl/enolpyr_Trfase_a/b"/>
</dbReference>
<dbReference type="AlphaFoldDB" id="A0A1F7W8F9"/>
<keyword evidence="3 12" id="KW-0963">Cytoplasm</keyword>
<dbReference type="Pfam" id="PF00275">
    <property type="entry name" value="EPSP_synthase"/>
    <property type="match status" value="1"/>
</dbReference>
<feature type="binding site" evidence="12">
    <location>
        <position position="306"/>
    </location>
    <ligand>
        <name>UDP-N-acetyl-alpha-D-glucosamine</name>
        <dbReference type="ChEBI" id="CHEBI:57705"/>
    </ligand>
</feature>
<organism evidence="14 15">
    <name type="scientific">Candidatus Uhrbacteria bacterium RIFOXYB2_FULL_57_15</name>
    <dbReference type="NCBI Taxonomy" id="1802422"/>
    <lineage>
        <taxon>Bacteria</taxon>
        <taxon>Candidatus Uhriibacteriota</taxon>
    </lineage>
</organism>
<evidence type="ECO:0000313" key="15">
    <source>
        <dbReference type="Proteomes" id="UP000176501"/>
    </source>
</evidence>
<dbReference type="GO" id="GO:0008760">
    <property type="term" value="F:UDP-N-acetylglucosamine 1-carboxyvinyltransferase activity"/>
    <property type="evidence" value="ECO:0007669"/>
    <property type="project" value="UniProtKB-UniRule"/>
</dbReference>
<evidence type="ECO:0000256" key="5">
    <source>
        <dbReference type="ARBA" id="ARBA00022679"/>
    </source>
</evidence>
<comment type="caution">
    <text evidence="14">The sequence shown here is derived from an EMBL/GenBank/DDBJ whole genome shotgun (WGS) entry which is preliminary data.</text>
</comment>